<keyword evidence="2" id="KW-1185">Reference proteome</keyword>
<accession>A0AA35WTD6</accession>
<dbReference type="EMBL" id="CASHTH010002184">
    <property type="protein sequence ID" value="CAI8025842.1"/>
    <property type="molecule type" value="Genomic_DNA"/>
</dbReference>
<proteinExistence type="predicted"/>
<organism evidence="1 2">
    <name type="scientific">Geodia barretti</name>
    <name type="common">Barrett's horny sponge</name>
    <dbReference type="NCBI Taxonomy" id="519541"/>
    <lineage>
        <taxon>Eukaryota</taxon>
        <taxon>Metazoa</taxon>
        <taxon>Porifera</taxon>
        <taxon>Demospongiae</taxon>
        <taxon>Heteroscleromorpha</taxon>
        <taxon>Tetractinellida</taxon>
        <taxon>Astrophorina</taxon>
        <taxon>Geodiidae</taxon>
        <taxon>Geodia</taxon>
    </lineage>
</organism>
<dbReference type="AlphaFoldDB" id="A0AA35WTD6"/>
<sequence length="83" mass="9046">MEQCLPLLPLPNTLSFGAKSRKSEVFISTAQSPSKAASIISGMQTYSPLRNICDMAGKRILFSISKRRALSCHVSPLYATTRA</sequence>
<evidence type="ECO:0000313" key="1">
    <source>
        <dbReference type="EMBL" id="CAI8025842.1"/>
    </source>
</evidence>
<protein>
    <submittedName>
        <fullName evidence="1">Uncharacterized protein</fullName>
    </submittedName>
</protein>
<reference evidence="1" key="1">
    <citation type="submission" date="2023-03" db="EMBL/GenBank/DDBJ databases">
        <authorList>
            <person name="Steffen K."/>
            <person name="Cardenas P."/>
        </authorList>
    </citation>
    <scope>NUCLEOTIDE SEQUENCE</scope>
</reference>
<dbReference type="Proteomes" id="UP001174909">
    <property type="component" value="Unassembled WGS sequence"/>
</dbReference>
<evidence type="ECO:0000313" key="2">
    <source>
        <dbReference type="Proteomes" id="UP001174909"/>
    </source>
</evidence>
<name>A0AA35WTD6_GEOBA</name>
<feature type="non-terminal residue" evidence="1">
    <location>
        <position position="1"/>
    </location>
</feature>
<gene>
    <name evidence="1" type="ORF">GBAR_LOCUS14904</name>
</gene>
<comment type="caution">
    <text evidence="1">The sequence shown here is derived from an EMBL/GenBank/DDBJ whole genome shotgun (WGS) entry which is preliminary data.</text>
</comment>